<name>A0AAU9IQG9_9CILI</name>
<evidence type="ECO:0000313" key="4">
    <source>
        <dbReference type="Proteomes" id="UP001162131"/>
    </source>
</evidence>
<dbReference type="InterPro" id="IPR052994">
    <property type="entry name" value="Tiny_macrocysts_regulators"/>
</dbReference>
<sequence length="1379" mass="161127">MSAMWGKANLDAHEILSKQVRLEQFRNFFYNLFENLINQKYKPKNLLKSQVAYEIATNTILTLQLIKLTWYPNANISEWEGYENIWKFLGYASYDSICAELGLIDYCLNGTLTLIATEFAILLILGCLYHKNKKPQYFLTFLPKALLFIFVTIGIIPSSKLIMIGLKYYVNKSNYIEEYGIRIQDNKFSSPTVIISIFLIFIFIIILIFSELFLCDMKHSHLKKNIRSRSSSKLDLQVKLFYIILCILYISFGNENIIQYQSLVFILSLYLALKSIKVVQYYNSIENWIQSCKLMMFSTTLLIFILGETLDNSEIILVFNIFLQPFVIYSTIWIVIYRHKKLNVNCEIPKNQFDFERKFRHLLIDKFNENKIEILDLFKIYWKMKRFEKNKIFVIWEFNFCYSIIKNERLARIKLSKISKAKYSLEGDIQEWKIYNKLSGKKHRKLSDINFLEFLQEFKKIRYKDKNLCNIVIKLYNEFISKKPSIANLINLVNKTSNNMNKINEGYKKLIEIHKNIEAYEYYSSFLENIIGNTEEAGLINKKKDGLNFYIKRNEYEALENYGKNIGVMLISCTEYAFGIISYINETAAQILKTSIVNAKGSPLNNFIPSPFDIIHEKSMKFFLQECTIAEIPSHKSLFFKASNDFLVECNIMIRLTAFHNNIYFLVSFKPIPSNRQIALLSQENIILNHSELFCYSVKSTVKDAKNMPATNIISCFSIWNNPSDNPFFFNIFDGEIALVYMKTIIKSTCFNILFALFDQEEILKWKSAENESQSEFSQNKEVNDFLCRNLLPDSSKPVQYFPRNLAQNASFYSENNAKCMQFENKRIGLQIESSSKHSSSRNSNSKDSNYAKWLLLKTKQKISILQWVLFFMMISVIVTMIAILAYIVIDVSRTSRMSSLGHLGNLLYYFEAATDSIRTLDKAAKSNLYTEAQMDSFALGFSSILDELDIIKDDILDDFKLWSYCEASKIIQEPIIPLWNFDSGRPVIGYDNLYDIISMFIITGKQVLNCLSLKQDFTSHTKFLYLNGLSYPFEYTNMTTNKIVSCEQDRVKVTGIFIYTLIVVGLLILGFLAAIVFLFIISVSKSHDEFWRFMLNNARLAMIKLKNSSIDRLMLFYGEDCNNESNVEVLKNIHSTHDAKSSLHWYYAWRILIFFIIAASYYFLTYFYIYKDCEEMMINRPLLLNNFNLRRALISRLSIFSRETMSPYMISLFKTSYAFPNPQKMVDNTFEQFRAESKELRKNHFSNLMSKELKDRIYEVAESDSNALNQGSYPLANDIIDEIYNLVYKPVLTAIEHDRYSEKITAVQDEILQEFLLADHDSKSIINGQLSIIINTTIVYSVAIIVLFFSYYSPFFIAQLRQIDRFLMLHNILKLEAE</sequence>
<keyword evidence="1" id="KW-0472">Membrane</keyword>
<feature type="transmembrane region" description="Helical" evidence="1">
    <location>
        <begin position="141"/>
        <end position="170"/>
    </location>
</feature>
<keyword evidence="1" id="KW-0812">Transmembrane</keyword>
<feature type="transmembrane region" description="Helical" evidence="1">
    <location>
        <begin position="257"/>
        <end position="273"/>
    </location>
</feature>
<accession>A0AAU9IQG9</accession>
<proteinExistence type="predicted"/>
<comment type="caution">
    <text evidence="3">The sequence shown here is derived from an EMBL/GenBank/DDBJ whole genome shotgun (WGS) entry which is preliminary data.</text>
</comment>
<feature type="transmembrane region" description="Helical" evidence="1">
    <location>
        <begin position="294"/>
        <end position="310"/>
    </location>
</feature>
<gene>
    <name evidence="3" type="ORF">BSTOLATCC_MIC17684</name>
</gene>
<evidence type="ECO:0000256" key="1">
    <source>
        <dbReference type="SAM" id="Phobius"/>
    </source>
</evidence>
<feature type="transmembrane region" description="Helical" evidence="1">
    <location>
        <begin position="316"/>
        <end position="336"/>
    </location>
</feature>
<feature type="transmembrane region" description="Helical" evidence="1">
    <location>
        <begin position="868"/>
        <end position="890"/>
    </location>
</feature>
<dbReference type="Proteomes" id="UP001162131">
    <property type="component" value="Unassembled WGS sequence"/>
</dbReference>
<feature type="transmembrane region" description="Helical" evidence="1">
    <location>
        <begin position="234"/>
        <end position="251"/>
    </location>
</feature>
<protein>
    <recommendedName>
        <fullName evidence="2">TmcB/TmcC TPR repeats domain-containing protein</fullName>
    </recommendedName>
</protein>
<keyword evidence="4" id="KW-1185">Reference proteome</keyword>
<feature type="transmembrane region" description="Helical" evidence="1">
    <location>
        <begin position="110"/>
        <end position="129"/>
    </location>
</feature>
<feature type="transmembrane region" description="Helical" evidence="1">
    <location>
        <begin position="190"/>
        <end position="214"/>
    </location>
</feature>
<feature type="transmembrane region" description="Helical" evidence="1">
    <location>
        <begin position="1148"/>
        <end position="1170"/>
    </location>
</feature>
<feature type="domain" description="TmcB/TmcC TPR repeats" evidence="2">
    <location>
        <begin position="449"/>
        <end position="545"/>
    </location>
</feature>
<evidence type="ECO:0000259" key="2">
    <source>
        <dbReference type="Pfam" id="PF25474"/>
    </source>
</evidence>
<dbReference type="EMBL" id="CAJZBQ010000017">
    <property type="protein sequence ID" value="CAG9317061.1"/>
    <property type="molecule type" value="Genomic_DNA"/>
</dbReference>
<reference evidence="3" key="1">
    <citation type="submission" date="2021-09" db="EMBL/GenBank/DDBJ databases">
        <authorList>
            <consortium name="AG Swart"/>
            <person name="Singh M."/>
            <person name="Singh A."/>
            <person name="Seah K."/>
            <person name="Emmerich C."/>
        </authorList>
    </citation>
    <scope>NUCLEOTIDE SEQUENCE</scope>
    <source>
        <strain evidence="3">ATCC30299</strain>
    </source>
</reference>
<feature type="transmembrane region" description="Helical" evidence="1">
    <location>
        <begin position="1339"/>
        <end position="1359"/>
    </location>
</feature>
<evidence type="ECO:0000313" key="3">
    <source>
        <dbReference type="EMBL" id="CAG9317061.1"/>
    </source>
</evidence>
<keyword evidence="1" id="KW-1133">Transmembrane helix</keyword>
<dbReference type="InterPro" id="IPR057352">
    <property type="entry name" value="TPR_TmcB/C"/>
</dbReference>
<dbReference type="PANTHER" id="PTHR31600:SF2">
    <property type="entry name" value="GAMETE ENRICHED GENE 10 PROTEIN-RELATED"/>
    <property type="match status" value="1"/>
</dbReference>
<dbReference type="Pfam" id="PF25474">
    <property type="entry name" value="TPR_TmcB"/>
    <property type="match status" value="1"/>
</dbReference>
<organism evidence="3 4">
    <name type="scientific">Blepharisma stoltei</name>
    <dbReference type="NCBI Taxonomy" id="1481888"/>
    <lineage>
        <taxon>Eukaryota</taxon>
        <taxon>Sar</taxon>
        <taxon>Alveolata</taxon>
        <taxon>Ciliophora</taxon>
        <taxon>Postciliodesmatophora</taxon>
        <taxon>Heterotrichea</taxon>
        <taxon>Heterotrichida</taxon>
        <taxon>Blepharismidae</taxon>
        <taxon>Blepharisma</taxon>
    </lineage>
</organism>
<feature type="transmembrane region" description="Helical" evidence="1">
    <location>
        <begin position="1057"/>
        <end position="1084"/>
    </location>
</feature>
<dbReference type="PANTHER" id="PTHR31600">
    <property type="entry name" value="TINY MACROCYSTS PROTEIN B-RELATED"/>
    <property type="match status" value="1"/>
</dbReference>